<reference evidence="1 2" key="1">
    <citation type="submission" date="2019-03" db="EMBL/GenBank/DDBJ databases">
        <title>Genomic Encyclopedia of Type Strains, Phase IV (KMG-IV): sequencing the most valuable type-strain genomes for metagenomic binning, comparative biology and taxonomic classification.</title>
        <authorList>
            <person name="Goeker M."/>
        </authorList>
    </citation>
    <scope>NUCLEOTIDE SEQUENCE [LARGE SCALE GENOMIC DNA]</scope>
    <source>
        <strain evidence="1 2">DSM 12121</strain>
    </source>
</reference>
<comment type="caution">
    <text evidence="1">The sequence shown here is derived from an EMBL/GenBank/DDBJ whole genome shotgun (WGS) entry which is preliminary data.</text>
</comment>
<organism evidence="1 2">
    <name type="scientific">Azoarcus indigens</name>
    <dbReference type="NCBI Taxonomy" id="29545"/>
    <lineage>
        <taxon>Bacteria</taxon>
        <taxon>Pseudomonadati</taxon>
        <taxon>Pseudomonadota</taxon>
        <taxon>Betaproteobacteria</taxon>
        <taxon>Rhodocyclales</taxon>
        <taxon>Zoogloeaceae</taxon>
        <taxon>Azoarcus</taxon>
    </lineage>
</organism>
<dbReference type="EMBL" id="SNVV01000001">
    <property type="protein sequence ID" value="TDN57157.1"/>
    <property type="molecule type" value="Genomic_DNA"/>
</dbReference>
<proteinExistence type="predicted"/>
<evidence type="ECO:0000313" key="2">
    <source>
        <dbReference type="Proteomes" id="UP000295129"/>
    </source>
</evidence>
<dbReference type="Proteomes" id="UP000295129">
    <property type="component" value="Unassembled WGS sequence"/>
</dbReference>
<gene>
    <name evidence="1" type="ORF">C7389_101543</name>
</gene>
<evidence type="ECO:0000313" key="1">
    <source>
        <dbReference type="EMBL" id="TDN57157.1"/>
    </source>
</evidence>
<protein>
    <submittedName>
        <fullName evidence="1">Uncharacterized protein</fullName>
    </submittedName>
</protein>
<name>A0A4R6EI81_9RHOO</name>
<keyword evidence="2" id="KW-1185">Reference proteome</keyword>
<accession>A0A4R6EI81</accession>
<sequence length="85" mass="9275">MAPAHPIDLELVELPPTALQAWLHILRRHCPRLLVPADPARAPRILSAAGTTGRLLDGGELELLSTTAEGDQLFLVVGAGQWHWR</sequence>
<dbReference type="AlphaFoldDB" id="A0A4R6EI81"/>
<dbReference type="RefSeq" id="WP_133588074.1">
    <property type="nucleotide sequence ID" value="NZ_SNVV01000001.1"/>
</dbReference>